<evidence type="ECO:0000259" key="4">
    <source>
        <dbReference type="Pfam" id="PF13205"/>
    </source>
</evidence>
<dbReference type="Pfam" id="PF03372">
    <property type="entry name" value="Exo_endo_phos"/>
    <property type="match status" value="1"/>
</dbReference>
<comment type="caution">
    <text evidence="6">The sequence shown here is derived from an EMBL/GenBank/DDBJ whole genome shotgun (WGS) entry which is preliminary data.</text>
</comment>
<evidence type="ECO:0000256" key="1">
    <source>
        <dbReference type="ARBA" id="ARBA00022729"/>
    </source>
</evidence>
<dbReference type="Pfam" id="PF18962">
    <property type="entry name" value="Por_Secre_tail"/>
    <property type="match status" value="1"/>
</dbReference>
<feature type="signal peptide" evidence="2">
    <location>
        <begin position="1"/>
        <end position="26"/>
    </location>
</feature>
<name>A0A399SJ46_9BACT</name>
<feature type="chain" id="PRO_5017467712" evidence="2">
    <location>
        <begin position="27"/>
        <end position="1262"/>
    </location>
</feature>
<dbReference type="SUPFAM" id="SSF56219">
    <property type="entry name" value="DNase I-like"/>
    <property type="match status" value="1"/>
</dbReference>
<dbReference type="InterPro" id="IPR005135">
    <property type="entry name" value="Endo/exonuclease/phosphatase"/>
</dbReference>
<evidence type="ECO:0000259" key="5">
    <source>
        <dbReference type="Pfam" id="PF18962"/>
    </source>
</evidence>
<dbReference type="EMBL" id="QWGE01000001">
    <property type="protein sequence ID" value="RIJ42929.1"/>
    <property type="molecule type" value="Genomic_DNA"/>
</dbReference>
<dbReference type="NCBIfam" id="NF038128">
    <property type="entry name" value="choice_anch_J"/>
    <property type="match status" value="1"/>
</dbReference>
<accession>A0A399SJ46</accession>
<protein>
    <submittedName>
        <fullName evidence="6">T9SS C-terminal target domain-containing protein</fullName>
    </submittedName>
</protein>
<evidence type="ECO:0000313" key="7">
    <source>
        <dbReference type="Proteomes" id="UP000266005"/>
    </source>
</evidence>
<dbReference type="Proteomes" id="UP000266005">
    <property type="component" value="Unassembled WGS sequence"/>
</dbReference>
<dbReference type="RefSeq" id="WP_119430811.1">
    <property type="nucleotide sequence ID" value="NZ_QWGE01000001.1"/>
</dbReference>
<evidence type="ECO:0000259" key="3">
    <source>
        <dbReference type="Pfam" id="PF03372"/>
    </source>
</evidence>
<evidence type="ECO:0000256" key="2">
    <source>
        <dbReference type="SAM" id="SignalP"/>
    </source>
</evidence>
<evidence type="ECO:0000313" key="6">
    <source>
        <dbReference type="EMBL" id="RIJ42929.1"/>
    </source>
</evidence>
<feature type="domain" description="Endonuclease/exonuclease/phosphatase" evidence="3">
    <location>
        <begin position="747"/>
        <end position="971"/>
    </location>
</feature>
<dbReference type="GO" id="GO:0003824">
    <property type="term" value="F:catalytic activity"/>
    <property type="evidence" value="ECO:0007669"/>
    <property type="project" value="InterPro"/>
</dbReference>
<dbReference type="InterPro" id="IPR036691">
    <property type="entry name" value="Endo/exonu/phosph_ase_sf"/>
</dbReference>
<proteinExistence type="predicted"/>
<dbReference type="InterPro" id="IPR038081">
    <property type="entry name" value="CalX-like_sf"/>
</dbReference>
<keyword evidence="7" id="KW-1185">Reference proteome</keyword>
<keyword evidence="1 2" id="KW-0732">Signal</keyword>
<dbReference type="OrthoDB" id="5500612at2"/>
<dbReference type="SUPFAM" id="SSF141072">
    <property type="entry name" value="CalX-like"/>
    <property type="match status" value="1"/>
</dbReference>
<gene>
    <name evidence="6" type="ORF">D1627_03565</name>
</gene>
<dbReference type="Gene3D" id="3.60.10.10">
    <property type="entry name" value="Endonuclease/exonuclease/phosphatase"/>
    <property type="match status" value="1"/>
</dbReference>
<feature type="domain" description="Secretion system C-terminal sorting" evidence="5">
    <location>
        <begin position="1181"/>
        <end position="1256"/>
    </location>
</feature>
<reference evidence="7" key="1">
    <citation type="submission" date="2018-08" db="EMBL/GenBank/DDBJ databases">
        <title>Mucilaginibacter sp. MYSH2.</title>
        <authorList>
            <person name="Seo T."/>
        </authorList>
    </citation>
    <scope>NUCLEOTIDE SEQUENCE [LARGE SCALE GENOMIC DNA]</scope>
    <source>
        <strain evidence="7">KIRAN</strain>
    </source>
</reference>
<sequence length="1262" mass="134469">MFKHLQKLFALVLLCCTLLGSNSAFGQINVQNGSSVQQQFNDLGASATALLPANWKVSKSTNMREVTSYVSAVNATERSGGADLSTTAGNGIYNFEASASAVDRAIGFLSSGSSTKSGNLYAHFNNNSSLSITDIDVSFDVEKYRGGSRTEGFSIELYYSSNGTIWTSAGSDFKVNFSADADNSGYAVVPGAVKSVTNKTLGVTIPAGGDLYLAWNYSVTSGSTTSNAQALAIDNIKIAFGTAPADVTAPTVTSLSPTNTATGVVTTANLAITFDEAIVKGTGAIELRNAADGSLLQSIDVAGNAVAVSEKTATISANLQAATSYYVIVPAGAFADGAGNAFAGITTNTGWTFSTVATATPVLSASVQNLFFGYVAPNQTKTLTFVTNGTDITEDVAVTATGVYTLATEENGTYTTSITLTAAEAMAGKSVYVKYSPTAAATYAGTVTISTNHATNATVKLLGTALNTYAQNFDECTADGNDMVGSWMRYSITGDQVWDCTTFGYNGKGVQINGYDSGAKENQDYLISPSLDLTSLKMPIVSFWTKSDFSGPALAVMISTDYDGVSAPSTATWTALSADLPAVNSGTWKQSVVDLTSYKQPNVHIAFVYTSTTSSASRWSVDEFKINTDSYYVTTGNLNHSYGIVSPQSVSAGKSFTFSITGLEQDLTLTVPADFKLSKDGNSFSQSITYTKEQAAANNTFYVQFTPTVDNFVITGAIQFTSGTQLNITRGNLVGSSKTKESTLDIVTWNVEWFGADKDASGKELGPADEELQHANVKQAMQALNADIYALQEVSDDVRMAQLVSELDGYSFVKSDVYSYSIRETSSTLTPQKLYIVYKTATVKVKNQKVLLEKLYRDLLANTTVLPGYNPTASGTDESKDDSFWSSGRLPYLVQVEANINGVKQDIHLLNIHARANSGTDITRYNMRKYDLQVLKDSLDAQYPNVNLVMLGDYNDDVDVSVINSNESTYKAFVDDARYDVLTYELSNTGVGTYQASSFLDHISISQNLNDEYLTGSIKIEEEVTANIANYFSTTSDHYPVSARFNLAAGPVVTFTEVTATKAEGSEKFNVNLTVSAAQATEQTVTVSVVAGGTAAADDYTVIGATNGMVTVTVPANASSASFELLINDDSIVEPSEQLTLQITAKSTGLAIGASNTYTLTITDNDNTTGIADATKGQFSVYPNPLTGKEYLRLSLPERVAKLQNISLALYDINGRVIFTAKGSQQNVQQVLNAEGNSLRNGLYILKIEAGKEVFVTRMLKK</sequence>
<feature type="domain" description="SbsA Ig-like" evidence="4">
    <location>
        <begin position="246"/>
        <end position="355"/>
    </location>
</feature>
<dbReference type="AlphaFoldDB" id="A0A399SJ46"/>
<dbReference type="InterPro" id="IPR026444">
    <property type="entry name" value="Secre_tail"/>
</dbReference>
<dbReference type="Gene3D" id="2.60.40.2030">
    <property type="match status" value="1"/>
</dbReference>
<dbReference type="Pfam" id="PF13205">
    <property type="entry name" value="Big_5"/>
    <property type="match status" value="1"/>
</dbReference>
<dbReference type="NCBIfam" id="TIGR04183">
    <property type="entry name" value="Por_Secre_tail"/>
    <property type="match status" value="1"/>
</dbReference>
<organism evidence="6 7">
    <name type="scientific">Pontibacter oryzae</name>
    <dbReference type="NCBI Taxonomy" id="2304593"/>
    <lineage>
        <taxon>Bacteria</taxon>
        <taxon>Pseudomonadati</taxon>
        <taxon>Bacteroidota</taxon>
        <taxon>Cytophagia</taxon>
        <taxon>Cytophagales</taxon>
        <taxon>Hymenobacteraceae</taxon>
        <taxon>Pontibacter</taxon>
    </lineage>
</organism>
<dbReference type="InterPro" id="IPR032812">
    <property type="entry name" value="SbsA_Ig"/>
</dbReference>